<dbReference type="AlphaFoldDB" id="T0BZX4"/>
<accession>T0BZX4</accession>
<evidence type="ECO:0000313" key="1">
    <source>
        <dbReference type="EMBL" id="UNO48987.1"/>
    </source>
</evidence>
<reference evidence="2" key="1">
    <citation type="journal article" date="2022" name="G3 (Bethesda)">
        <title>Unveiling the complete genome sequence of Alicyclobacillus acidoterrestris DSM 3922T, a taint-producing strain.</title>
        <authorList>
            <person name="Leonardo I.C."/>
            <person name="Barreto Crespo M.T."/>
            <person name="Gaspar F.B."/>
        </authorList>
    </citation>
    <scope>NUCLEOTIDE SEQUENCE [LARGE SCALE GENOMIC DNA]</scope>
    <source>
        <strain evidence="2">DSM 3922</strain>
    </source>
</reference>
<dbReference type="RefSeq" id="WP_021296374.1">
    <property type="nucleotide sequence ID" value="NZ_AURB01000128.1"/>
</dbReference>
<proteinExistence type="predicted"/>
<keyword evidence="2" id="KW-1185">Reference proteome</keyword>
<dbReference type="EMBL" id="CP080467">
    <property type="protein sequence ID" value="UNO48987.1"/>
    <property type="molecule type" value="Genomic_DNA"/>
</dbReference>
<dbReference type="OrthoDB" id="2374454at2"/>
<name>T0BZX4_ALIAG</name>
<sequence>MVDIMLIGEVFWVWLWVRNRSAERALLYVGAMFTAVFVATHVSPWFARRFMETGNTFMWLADRMQEATRPVGAVGALVPPVPVGAMGSYADTRWIALHLLQGMFTVLMTWAIFTLFMVTEHLMEAFWDDHRTLVVYGDTFLANLSGVICGLVLAWTSVWFVANLSWFSLPSVVYESINRSLFFITGSHIVAYLSSLHAMLSWA</sequence>
<gene>
    <name evidence="1" type="ORF">K1I37_20800</name>
</gene>
<organism evidence="1 2">
    <name type="scientific">Alicyclobacillus acidoterrestris (strain ATCC 49025 / DSM 3922 / CIP 106132 / NCIMB 13137 / GD3B)</name>
    <dbReference type="NCBI Taxonomy" id="1356854"/>
    <lineage>
        <taxon>Bacteria</taxon>
        <taxon>Bacillati</taxon>
        <taxon>Bacillota</taxon>
        <taxon>Bacilli</taxon>
        <taxon>Bacillales</taxon>
        <taxon>Alicyclobacillaceae</taxon>
        <taxon>Alicyclobacillus</taxon>
    </lineage>
</organism>
<dbReference type="STRING" id="1356854.N007_06685"/>
<evidence type="ECO:0000313" key="2">
    <source>
        <dbReference type="Proteomes" id="UP000829401"/>
    </source>
</evidence>
<dbReference type="KEGG" id="aaco:K1I37_20800"/>
<dbReference type="Proteomes" id="UP000829401">
    <property type="component" value="Chromosome"/>
</dbReference>
<accession>A0A9E6ZFA5</accession>
<protein>
    <submittedName>
        <fullName evidence="1">Uncharacterized protein</fullName>
    </submittedName>
</protein>